<comment type="caution">
    <text evidence="4">The sequence shown here is derived from an EMBL/GenBank/DDBJ whole genome shotgun (WGS) entry which is preliminary data.</text>
</comment>
<evidence type="ECO:0000313" key="1">
    <source>
        <dbReference type="EMBL" id="KAE9174624.1"/>
    </source>
</evidence>
<proteinExistence type="predicted"/>
<dbReference type="Proteomes" id="UP000437068">
    <property type="component" value="Unassembled WGS sequence"/>
</dbReference>
<evidence type="ECO:0000313" key="7">
    <source>
        <dbReference type="Proteomes" id="UP000440367"/>
    </source>
</evidence>
<evidence type="ECO:0000313" key="5">
    <source>
        <dbReference type="Proteomes" id="UP000433483"/>
    </source>
</evidence>
<dbReference type="OrthoDB" id="1713632at2759"/>
<dbReference type="EMBL" id="QXGD01000893">
    <property type="protein sequence ID" value="KAE9221057.1"/>
    <property type="molecule type" value="Genomic_DNA"/>
</dbReference>
<evidence type="ECO:0000313" key="3">
    <source>
        <dbReference type="EMBL" id="KAE9221057.1"/>
    </source>
</evidence>
<evidence type="ECO:0000313" key="4">
    <source>
        <dbReference type="EMBL" id="KAE9303276.1"/>
    </source>
</evidence>
<dbReference type="AlphaFoldDB" id="A0A6A4D8Y1"/>
<dbReference type="EMBL" id="QXGE01000811">
    <property type="protein sequence ID" value="KAE9303276.1"/>
    <property type="molecule type" value="Genomic_DNA"/>
</dbReference>
<organism evidence="4 6">
    <name type="scientific">Phytophthora fragariae</name>
    <dbReference type="NCBI Taxonomy" id="53985"/>
    <lineage>
        <taxon>Eukaryota</taxon>
        <taxon>Sar</taxon>
        <taxon>Stramenopiles</taxon>
        <taxon>Oomycota</taxon>
        <taxon>Peronosporomycetes</taxon>
        <taxon>Peronosporales</taxon>
        <taxon>Peronosporaceae</taxon>
        <taxon>Phytophthora</taxon>
    </lineage>
</organism>
<dbReference type="Proteomes" id="UP000440367">
    <property type="component" value="Unassembled WGS sequence"/>
</dbReference>
<gene>
    <name evidence="4" type="ORF">PF001_g13623</name>
    <name evidence="3" type="ORF">PF002_g15699</name>
    <name evidence="1" type="ORF">PF004_g26616</name>
    <name evidence="2" type="ORF">PF005_g13567</name>
</gene>
<keyword evidence="5" id="KW-1185">Reference proteome</keyword>
<dbReference type="EMBL" id="QXGC01003580">
    <property type="protein sequence ID" value="KAE9174624.1"/>
    <property type="molecule type" value="Genomic_DNA"/>
</dbReference>
<protein>
    <submittedName>
        <fullName evidence="4">Uncharacterized protein</fullName>
    </submittedName>
</protein>
<name>A0A6A4D8Y1_9STRA</name>
<reference evidence="5 6" key="1">
    <citation type="submission" date="2018-08" db="EMBL/GenBank/DDBJ databases">
        <title>Genomic investigation of the strawberry pathogen Phytophthora fragariae indicates pathogenicity is determined by transcriptional variation in three key races.</title>
        <authorList>
            <person name="Adams T.M."/>
            <person name="Armitage A.D."/>
            <person name="Sobczyk M.K."/>
            <person name="Bates H.J."/>
            <person name="Dunwell J.M."/>
            <person name="Nellist C.F."/>
            <person name="Harrison R.J."/>
        </authorList>
    </citation>
    <scope>NUCLEOTIDE SEQUENCE [LARGE SCALE GENOMIC DNA]</scope>
    <source>
        <strain evidence="4 6">A4</strain>
        <strain evidence="3 7">BC-1</strain>
        <strain evidence="1 8">BC-23</strain>
        <strain evidence="2 5">NOV-27</strain>
    </source>
</reference>
<evidence type="ECO:0000313" key="2">
    <source>
        <dbReference type="EMBL" id="KAE9205050.1"/>
    </source>
</evidence>
<accession>A0A6A4D8Y1</accession>
<dbReference type="EMBL" id="QXGB01000758">
    <property type="protein sequence ID" value="KAE9205050.1"/>
    <property type="molecule type" value="Genomic_DNA"/>
</dbReference>
<dbReference type="Proteomes" id="UP000476176">
    <property type="component" value="Unassembled WGS sequence"/>
</dbReference>
<dbReference type="Proteomes" id="UP000433483">
    <property type="component" value="Unassembled WGS sequence"/>
</dbReference>
<sequence>MRDREVGGLWRINNELLYSTMDVFSKIGFGVELVTFKNTFDQGGDHEFLEAFNVVASVAFGVRIQTPTLGVWSLEKSVGSSTFVNSLHFNSWAPER</sequence>
<evidence type="ECO:0000313" key="6">
    <source>
        <dbReference type="Proteomes" id="UP000437068"/>
    </source>
</evidence>
<evidence type="ECO:0000313" key="8">
    <source>
        <dbReference type="Proteomes" id="UP000476176"/>
    </source>
</evidence>